<keyword evidence="3" id="KW-1185">Reference proteome</keyword>
<dbReference type="SUPFAM" id="SSF51556">
    <property type="entry name" value="Metallo-dependent hydrolases"/>
    <property type="match status" value="1"/>
</dbReference>
<feature type="domain" description="Amidohydrolase-related" evidence="1">
    <location>
        <begin position="70"/>
        <end position="394"/>
    </location>
</feature>
<dbReference type="InterPro" id="IPR051781">
    <property type="entry name" value="Metallo-dep_Hydrolase"/>
</dbReference>
<dbReference type="CDD" id="cd01306">
    <property type="entry name" value="PhnM"/>
    <property type="match status" value="1"/>
</dbReference>
<dbReference type="InterPro" id="IPR032466">
    <property type="entry name" value="Metal_Hydrolase"/>
</dbReference>
<comment type="caution">
    <text evidence="2">The sequence shown here is derived from an EMBL/GenBank/DDBJ whole genome shotgun (WGS) entry which is preliminary data.</text>
</comment>
<name>A0ABS0P2M9_9BRAD</name>
<dbReference type="NCBIfam" id="NF011990">
    <property type="entry name" value="PRK15446.2-6"/>
    <property type="match status" value="1"/>
</dbReference>
<evidence type="ECO:0000259" key="1">
    <source>
        <dbReference type="Pfam" id="PF01979"/>
    </source>
</evidence>
<dbReference type="NCBIfam" id="NF011985">
    <property type="entry name" value="PRK15446.2-1"/>
    <property type="match status" value="1"/>
</dbReference>
<dbReference type="GO" id="GO:0016787">
    <property type="term" value="F:hydrolase activity"/>
    <property type="evidence" value="ECO:0007669"/>
    <property type="project" value="UniProtKB-KW"/>
</dbReference>
<dbReference type="PANTHER" id="PTHR43135">
    <property type="entry name" value="ALPHA-D-RIBOSE 1-METHYLPHOSPHONATE 5-TRIPHOSPHATE DIPHOSPHATASE"/>
    <property type="match status" value="1"/>
</dbReference>
<dbReference type="InterPro" id="IPR006680">
    <property type="entry name" value="Amidohydro-rel"/>
</dbReference>
<dbReference type="NCBIfam" id="NF011987">
    <property type="entry name" value="PRK15446.2-3"/>
    <property type="match status" value="1"/>
</dbReference>
<keyword evidence="2" id="KW-0378">Hydrolase</keyword>
<proteinExistence type="predicted"/>
<gene>
    <name evidence="2" type="ORF">H1B27_14735</name>
</gene>
<dbReference type="Pfam" id="PF01979">
    <property type="entry name" value="Amidohydro_1"/>
    <property type="match status" value="1"/>
</dbReference>
<dbReference type="Proteomes" id="UP001194539">
    <property type="component" value="Unassembled WGS sequence"/>
</dbReference>
<reference evidence="2 3" key="1">
    <citation type="submission" date="2020-07" db="EMBL/GenBank/DDBJ databases">
        <title>Bradyrhizobium diversity isolated from nodules of indigenous legumes of Western Australia.</title>
        <authorList>
            <person name="Klepa M.S."/>
        </authorList>
    </citation>
    <scope>NUCLEOTIDE SEQUENCE [LARGE SCALE GENOMIC DNA]</scope>
    <source>
        <strain evidence="2 3">CNPSo 4019</strain>
    </source>
</reference>
<dbReference type="Gene3D" id="2.30.40.10">
    <property type="entry name" value="Urease, subunit C, domain 1"/>
    <property type="match status" value="1"/>
</dbReference>
<protein>
    <submittedName>
        <fullName evidence="2">Alpha-D-ribose 1-methylphosphonate 5-triphosphate diphosphatase</fullName>
        <ecNumber evidence="2">3.6.1.63</ecNumber>
    </submittedName>
</protein>
<dbReference type="EC" id="3.6.1.63" evidence="2"/>
<dbReference type="InterPro" id="IPR011059">
    <property type="entry name" value="Metal-dep_hydrolase_composite"/>
</dbReference>
<evidence type="ECO:0000313" key="3">
    <source>
        <dbReference type="Proteomes" id="UP001194539"/>
    </source>
</evidence>
<dbReference type="PIRSF" id="PIRSF038971">
    <property type="entry name" value="PhnM"/>
    <property type="match status" value="1"/>
</dbReference>
<organism evidence="2 3">
    <name type="scientific">Bradyrhizobium diversitatis</name>
    <dbReference type="NCBI Taxonomy" id="2755406"/>
    <lineage>
        <taxon>Bacteria</taxon>
        <taxon>Pseudomonadati</taxon>
        <taxon>Pseudomonadota</taxon>
        <taxon>Alphaproteobacteria</taxon>
        <taxon>Hyphomicrobiales</taxon>
        <taxon>Nitrobacteraceae</taxon>
        <taxon>Bradyrhizobium</taxon>
    </lineage>
</organism>
<evidence type="ECO:0000313" key="2">
    <source>
        <dbReference type="EMBL" id="MBH5387521.1"/>
    </source>
</evidence>
<dbReference type="PANTHER" id="PTHR43135:SF3">
    <property type="entry name" value="ALPHA-D-RIBOSE 1-METHYLPHOSPHONATE 5-TRIPHOSPHATE DIPHOSPHATASE"/>
    <property type="match status" value="1"/>
</dbReference>
<accession>A0ABS0P2M9</accession>
<dbReference type="InterPro" id="IPR012696">
    <property type="entry name" value="PhnM"/>
</dbReference>
<dbReference type="EMBL" id="JACEGD010000012">
    <property type="protein sequence ID" value="MBH5387521.1"/>
    <property type="molecule type" value="Genomic_DNA"/>
</dbReference>
<dbReference type="SUPFAM" id="SSF51338">
    <property type="entry name" value="Composite domain of metallo-dependent hydrolases"/>
    <property type="match status" value="1"/>
</dbReference>
<dbReference type="Gene3D" id="3.20.20.140">
    <property type="entry name" value="Metal-dependent hydrolases"/>
    <property type="match status" value="2"/>
</dbReference>
<sequence length="417" mass="45060">MRSTGELSHQSSCQQTKRDRVTDIFLEGGRALTGAEFVETSLLVSGTDIARVDASRGRARLAIDARDLLVLPGIVDLHGDAFERQMMPRAGVDFPIDVALADSDRQAIGNGITTVFHATTCSWEPGLRSADNARGLMEAIERQRPQFAADTRFHLRHETYNLDAEAEIAQWLAEGRVDLFAFNDHMDGTVADMAKPRKRNRMVERTGLSAEEFDRLVEHVVSRADEVPASMSRLAASARAAGVRMLSHDDATPAMRREFRELGADIAEFPINEETARAAASHGDAIVYGAPNVVRGGSHTGWTRASDMIAKGLCSVLASDYYYPAQLLAAFRLAADGVVPLAQAWDLVSAGPARATGLADRGMLAEGRRADILLVDDSVKLRPRLIAVISGGKLVHLTDATRLLTAVAAPREAVVAA</sequence>